<dbReference type="PANTHER" id="PTHR23020:SF18">
    <property type="entry name" value="CHK KINASE-LIKE DOMAIN-CONTAINING PROTEIN"/>
    <property type="match status" value="1"/>
</dbReference>
<evidence type="ECO:0000313" key="1">
    <source>
        <dbReference type="EMBL" id="CAI5452162.1"/>
    </source>
</evidence>
<proteinExistence type="predicted"/>
<evidence type="ECO:0008006" key="3">
    <source>
        <dbReference type="Google" id="ProtNLM"/>
    </source>
</evidence>
<dbReference type="PANTHER" id="PTHR23020">
    <property type="entry name" value="UNCHARACTERIZED NUCLEAR HORMONE RECEPTOR-RELATED"/>
    <property type="match status" value="1"/>
</dbReference>
<dbReference type="InterPro" id="IPR052961">
    <property type="entry name" value="Oxido-Kinase-like_Enzymes"/>
</dbReference>
<comment type="caution">
    <text evidence="1">The sequence shown here is derived from an EMBL/GenBank/DDBJ whole genome shotgun (WGS) entry which is preliminary data.</text>
</comment>
<accession>A0A9P1IVU0</accession>
<name>A0A9P1IVU0_9PELO</name>
<gene>
    <name evidence="1" type="ORF">CAMP_LOCUS14799</name>
</gene>
<dbReference type="InterPro" id="IPR011009">
    <property type="entry name" value="Kinase-like_dom_sf"/>
</dbReference>
<keyword evidence="2" id="KW-1185">Reference proteome</keyword>
<dbReference type="Proteomes" id="UP001152747">
    <property type="component" value="Unassembled WGS sequence"/>
</dbReference>
<dbReference type="Pfam" id="PF07914">
    <property type="entry name" value="DUF1679"/>
    <property type="match status" value="1"/>
</dbReference>
<dbReference type="SUPFAM" id="SSF56112">
    <property type="entry name" value="Protein kinase-like (PK-like)"/>
    <property type="match status" value="1"/>
</dbReference>
<organism evidence="1 2">
    <name type="scientific">Caenorhabditis angaria</name>
    <dbReference type="NCBI Taxonomy" id="860376"/>
    <lineage>
        <taxon>Eukaryota</taxon>
        <taxon>Metazoa</taxon>
        <taxon>Ecdysozoa</taxon>
        <taxon>Nematoda</taxon>
        <taxon>Chromadorea</taxon>
        <taxon>Rhabditida</taxon>
        <taxon>Rhabditina</taxon>
        <taxon>Rhabditomorpha</taxon>
        <taxon>Rhabditoidea</taxon>
        <taxon>Rhabditidae</taxon>
        <taxon>Peloderinae</taxon>
        <taxon>Caenorhabditis</taxon>
    </lineage>
</organism>
<sequence length="179" mass="20459">MVANNSIDLIDQNETSIIIGAGKGHLSTVSLYEDKNLVRKIPITEPSKVLAVPLKQERFQTMHNTELIIYEILKNHHEANISHPKIFDSQEMNVKSNVTGYLLMEYISGCEHVYLFENLNPEHLIEPIKQIARFHAIKLSENEQGKVPKNMLTSWMAELFCEAVRLEHVLKPYAQPVLA</sequence>
<protein>
    <recommendedName>
        <fullName evidence="3">Protein kinase domain-containing protein</fullName>
    </recommendedName>
</protein>
<evidence type="ECO:0000313" key="2">
    <source>
        <dbReference type="Proteomes" id="UP001152747"/>
    </source>
</evidence>
<dbReference type="OrthoDB" id="5915577at2759"/>
<dbReference type="AlphaFoldDB" id="A0A9P1IVU0"/>
<reference evidence="1" key="1">
    <citation type="submission" date="2022-11" db="EMBL/GenBank/DDBJ databases">
        <authorList>
            <person name="Kikuchi T."/>
        </authorList>
    </citation>
    <scope>NUCLEOTIDE SEQUENCE</scope>
    <source>
        <strain evidence="1">PS1010</strain>
    </source>
</reference>
<dbReference type="EMBL" id="CANHGI010000005">
    <property type="protein sequence ID" value="CAI5452162.1"/>
    <property type="molecule type" value="Genomic_DNA"/>
</dbReference>
<dbReference type="InterPro" id="IPR012877">
    <property type="entry name" value="Dhs-27"/>
</dbReference>